<comment type="caution">
    <text evidence="1">The sequence shown here is derived from an EMBL/GenBank/DDBJ whole genome shotgun (WGS) entry which is preliminary data.</text>
</comment>
<dbReference type="OrthoDB" id="1730893at2759"/>
<dbReference type="SUPFAM" id="SSF47473">
    <property type="entry name" value="EF-hand"/>
    <property type="match status" value="1"/>
</dbReference>
<evidence type="ECO:0000313" key="2">
    <source>
        <dbReference type="Proteomes" id="UP000467841"/>
    </source>
</evidence>
<name>A0A6D2IF46_9BRAS</name>
<sequence>MAHEDPNLPKPPCLSTFLPYPFNARVDSKTGFVCIGNTENGFEQCVGEIPGPASRVRYAREDPSLPKPWKGLVDISSNPKERNRCYQGFTSLRFCSHDKLSSIQKLDFEEFCASALSVYQLEAMETWEQHARRAYELFEKDRNRPIMIEELASIFKC</sequence>
<accession>A0A6D2IF46</accession>
<evidence type="ECO:0008006" key="3">
    <source>
        <dbReference type="Google" id="ProtNLM"/>
    </source>
</evidence>
<keyword evidence="2" id="KW-1185">Reference proteome</keyword>
<dbReference type="EMBL" id="CACVBM020001074">
    <property type="protein sequence ID" value="CAA7028778.1"/>
    <property type="molecule type" value="Genomic_DNA"/>
</dbReference>
<dbReference type="Proteomes" id="UP000467841">
    <property type="component" value="Unassembled WGS sequence"/>
</dbReference>
<protein>
    <recommendedName>
        <fullName evidence="3">EF-hand domain-containing protein</fullName>
    </recommendedName>
</protein>
<gene>
    <name evidence="1" type="ORF">MERR_LOCUS16013</name>
</gene>
<dbReference type="AlphaFoldDB" id="A0A6D2IF46"/>
<evidence type="ECO:0000313" key="1">
    <source>
        <dbReference type="EMBL" id="CAA7028778.1"/>
    </source>
</evidence>
<proteinExistence type="predicted"/>
<reference evidence="1" key="1">
    <citation type="submission" date="2020-01" db="EMBL/GenBank/DDBJ databases">
        <authorList>
            <person name="Mishra B."/>
        </authorList>
    </citation>
    <scope>NUCLEOTIDE SEQUENCE [LARGE SCALE GENOMIC DNA]</scope>
</reference>
<organism evidence="1 2">
    <name type="scientific">Microthlaspi erraticum</name>
    <dbReference type="NCBI Taxonomy" id="1685480"/>
    <lineage>
        <taxon>Eukaryota</taxon>
        <taxon>Viridiplantae</taxon>
        <taxon>Streptophyta</taxon>
        <taxon>Embryophyta</taxon>
        <taxon>Tracheophyta</taxon>
        <taxon>Spermatophyta</taxon>
        <taxon>Magnoliopsida</taxon>
        <taxon>eudicotyledons</taxon>
        <taxon>Gunneridae</taxon>
        <taxon>Pentapetalae</taxon>
        <taxon>rosids</taxon>
        <taxon>malvids</taxon>
        <taxon>Brassicales</taxon>
        <taxon>Brassicaceae</taxon>
        <taxon>Coluteocarpeae</taxon>
        <taxon>Microthlaspi</taxon>
    </lineage>
</organism>
<dbReference type="InterPro" id="IPR011992">
    <property type="entry name" value="EF-hand-dom_pair"/>
</dbReference>